<dbReference type="InterPro" id="IPR024079">
    <property type="entry name" value="MetalloPept_cat_dom_sf"/>
</dbReference>
<dbReference type="InterPro" id="IPR005176">
    <property type="entry name" value="PONY_dom"/>
</dbReference>
<dbReference type="Pfam" id="PF03556">
    <property type="entry name" value="Cullin_binding"/>
    <property type="match status" value="1"/>
</dbReference>
<evidence type="ECO:0000256" key="2">
    <source>
        <dbReference type="ARBA" id="ARBA00004186"/>
    </source>
</evidence>
<dbReference type="STRING" id="8469.M7BL72"/>
<accession>M7BL72</accession>
<evidence type="ECO:0000256" key="8">
    <source>
        <dbReference type="ARBA" id="ARBA00022801"/>
    </source>
</evidence>
<evidence type="ECO:0000256" key="4">
    <source>
        <dbReference type="ARBA" id="ARBA00022490"/>
    </source>
</evidence>
<dbReference type="GO" id="GO:0006508">
    <property type="term" value="P:proteolysis"/>
    <property type="evidence" value="ECO:0007669"/>
    <property type="project" value="UniProtKB-KW"/>
</dbReference>
<evidence type="ECO:0000313" key="19">
    <source>
        <dbReference type="Proteomes" id="UP000031443"/>
    </source>
</evidence>
<dbReference type="InterPro" id="IPR014764">
    <property type="entry name" value="DCN-prot"/>
</dbReference>
<keyword evidence="19" id="KW-1185">Reference proteome</keyword>
<dbReference type="InterPro" id="IPR021190">
    <property type="entry name" value="Pept_M10A"/>
</dbReference>
<dbReference type="GO" id="GO:0045116">
    <property type="term" value="P:protein neddylation"/>
    <property type="evidence" value="ECO:0007669"/>
    <property type="project" value="TreeGrafter"/>
</dbReference>
<evidence type="ECO:0000256" key="10">
    <source>
        <dbReference type="ARBA" id="ARBA00023212"/>
    </source>
</evidence>
<dbReference type="GO" id="GO:0097602">
    <property type="term" value="F:cullin family protein binding"/>
    <property type="evidence" value="ECO:0007669"/>
    <property type="project" value="TreeGrafter"/>
</dbReference>
<dbReference type="Proteomes" id="UP000031443">
    <property type="component" value="Unassembled WGS sequence"/>
</dbReference>
<proteinExistence type="inferred from homology"/>
<dbReference type="MEROPS" id="M10.013"/>
<comment type="subunit">
    <text evidence="13">Part of a complex that contains DCUN1D5, CUL1 and RBX1; this interaction is bridged by CUL1. Interacts (via the DCUN1 domain) with the unneddylated cullins: interacts with CUL1, CUL2, CUL3, CUL4A, CUL4B and CUL5; these interactions promote the cullin neddylation and the identity of the cullin dictates the affinity of the interaction. Interacts (via DCUN1 domain) with UBE2M (N-terminally acetylated form) and probably with UBE2F (N-terminally acetylated form). May also interact with regulators or subunits of cullin-RING ligases such as RBX1, RNF7, ELOB and DDB1; these interactions are bridged by cullins. Interacts with CAND1; this interaction is bridged by cullins and strongly inhibits the neddylation of cullins. These CAND-cullin-DCNL complexes can only be neddylated in the presence of a substrate adapter.</text>
</comment>
<dbReference type="GO" id="GO:0005634">
    <property type="term" value="C:nucleus"/>
    <property type="evidence" value="ECO:0007669"/>
    <property type="project" value="UniProtKB-SubCell"/>
</dbReference>
<dbReference type="Gene3D" id="1.10.238.10">
    <property type="entry name" value="EF-hand"/>
    <property type="match status" value="1"/>
</dbReference>
<evidence type="ECO:0000259" key="17">
    <source>
        <dbReference type="PROSITE" id="PS51229"/>
    </source>
</evidence>
<dbReference type="GO" id="GO:0032182">
    <property type="term" value="F:ubiquitin-like protein binding"/>
    <property type="evidence" value="ECO:0007669"/>
    <property type="project" value="TreeGrafter"/>
</dbReference>
<dbReference type="EMBL" id="KB520915">
    <property type="protein sequence ID" value="EMP37964.1"/>
    <property type="molecule type" value="Genomic_DNA"/>
</dbReference>
<dbReference type="GO" id="GO:0005819">
    <property type="term" value="C:spindle"/>
    <property type="evidence" value="ECO:0007669"/>
    <property type="project" value="UniProtKB-SubCell"/>
</dbReference>
<evidence type="ECO:0000256" key="15">
    <source>
        <dbReference type="PIRSR" id="PIRSR621190-2"/>
    </source>
</evidence>
<dbReference type="Gene3D" id="3.40.390.10">
    <property type="entry name" value="Collagenase (Catalytic Domain)"/>
    <property type="match status" value="1"/>
</dbReference>
<keyword evidence="8" id="KW-0378">Hydrolase</keyword>
<feature type="binding site" evidence="15">
    <location>
        <position position="575"/>
    </location>
    <ligand>
        <name>Zn(2+)</name>
        <dbReference type="ChEBI" id="CHEBI:29105"/>
        <label>2</label>
        <note>catalytic</note>
    </ligand>
</feature>
<dbReference type="InterPro" id="IPR006026">
    <property type="entry name" value="Peptidase_Metallo"/>
</dbReference>
<evidence type="ECO:0000256" key="6">
    <source>
        <dbReference type="ARBA" id="ARBA00022670"/>
    </source>
</evidence>
<feature type="binding site" evidence="15">
    <location>
        <position position="557"/>
    </location>
    <ligand>
        <name>Zn(2+)</name>
        <dbReference type="ChEBI" id="CHEBI:29105"/>
        <label>2</label>
        <note>catalytic</note>
    </ligand>
</feature>
<gene>
    <name evidence="18" type="ORF">UY3_04722</name>
</gene>
<organism evidence="18 19">
    <name type="scientific">Chelonia mydas</name>
    <name type="common">Green sea-turtle</name>
    <name type="synonym">Chelonia agassizi</name>
    <dbReference type="NCBI Taxonomy" id="8469"/>
    <lineage>
        <taxon>Eukaryota</taxon>
        <taxon>Metazoa</taxon>
        <taxon>Chordata</taxon>
        <taxon>Craniata</taxon>
        <taxon>Vertebrata</taxon>
        <taxon>Euteleostomi</taxon>
        <taxon>Archelosauria</taxon>
        <taxon>Testudinata</taxon>
        <taxon>Testudines</taxon>
        <taxon>Cryptodira</taxon>
        <taxon>Durocryptodira</taxon>
        <taxon>Americhelydia</taxon>
        <taxon>Chelonioidea</taxon>
        <taxon>Cheloniidae</taxon>
        <taxon>Chelonia</taxon>
    </lineage>
</organism>
<keyword evidence="9 15" id="KW-0862">Zinc</keyword>
<dbReference type="GO" id="GO:0000151">
    <property type="term" value="C:ubiquitin ligase complex"/>
    <property type="evidence" value="ECO:0007669"/>
    <property type="project" value="TreeGrafter"/>
</dbReference>
<dbReference type="SUPFAM" id="SSF55486">
    <property type="entry name" value="Metalloproteases ('zincins'), catalytic domain"/>
    <property type="match status" value="1"/>
</dbReference>
<dbReference type="InterPro" id="IPR042460">
    <property type="entry name" value="DCN1-like_PONY"/>
</dbReference>
<dbReference type="eggNOG" id="KOG3077">
    <property type="taxonomic scope" value="Eukaryota"/>
</dbReference>
<evidence type="ECO:0000256" key="16">
    <source>
        <dbReference type="RuleBase" id="RU363131"/>
    </source>
</evidence>
<dbReference type="FunFam" id="1.10.238.200:FF:000002">
    <property type="entry name" value="DCN1-like protein"/>
    <property type="match status" value="1"/>
</dbReference>
<dbReference type="PANTHER" id="PTHR12281:SF6">
    <property type="entry name" value="DCN1-LIKE PROTEIN 5"/>
    <property type="match status" value="1"/>
</dbReference>
<evidence type="ECO:0000256" key="7">
    <source>
        <dbReference type="ARBA" id="ARBA00022723"/>
    </source>
</evidence>
<keyword evidence="4" id="KW-0963">Cytoplasm</keyword>
<feature type="domain" description="DCUN1" evidence="17">
    <location>
        <begin position="23"/>
        <end position="209"/>
    </location>
</feature>
<dbReference type="GO" id="GO:0031624">
    <property type="term" value="F:ubiquitin conjugating enzyme binding"/>
    <property type="evidence" value="ECO:0007669"/>
    <property type="project" value="TreeGrafter"/>
</dbReference>
<keyword evidence="7 15" id="KW-0479">Metal-binding</keyword>
<dbReference type="Gene3D" id="1.10.238.200">
    <property type="entry name" value="Cullin, PONY binding domain"/>
    <property type="match status" value="1"/>
</dbReference>
<evidence type="ECO:0000313" key="18">
    <source>
        <dbReference type="EMBL" id="EMP37964.1"/>
    </source>
</evidence>
<comment type="function">
    <text evidence="12">Contributes to the neddylation of all cullins by transferring NEDD8 from N-terminally acetylated NEDD8-conjugating E2s enzyme to different cullin C-terminal domain-RBX complexes which is necessary for the activation of cullin-RING E3 ubiquitin ligases (CRLs). May play a role in DNA damage response and may participate in cell proliferation and anchorage-independent cell growth.</text>
</comment>
<evidence type="ECO:0000256" key="5">
    <source>
        <dbReference type="ARBA" id="ARBA00022553"/>
    </source>
</evidence>
<dbReference type="Pfam" id="PF00413">
    <property type="entry name" value="Peptidase_M10"/>
    <property type="match status" value="1"/>
</dbReference>
<feature type="binding site" evidence="15">
    <location>
        <position position="567"/>
    </location>
    <ligand>
        <name>Zn(2+)</name>
        <dbReference type="ChEBI" id="CHEBI:29105"/>
        <label>2</label>
        <note>catalytic</note>
    </ligand>
</feature>
<dbReference type="PROSITE" id="PS51229">
    <property type="entry name" value="DCUN1"/>
    <property type="match status" value="1"/>
</dbReference>
<dbReference type="FunFam" id="1.10.238.10:FF:000041">
    <property type="entry name" value="DCN1-like protein"/>
    <property type="match status" value="1"/>
</dbReference>
<keyword evidence="11" id="KW-0539">Nucleus</keyword>
<comment type="similarity">
    <text evidence="3">Belongs to the peptidase M10A family.</text>
</comment>
<evidence type="ECO:0000256" key="9">
    <source>
        <dbReference type="ARBA" id="ARBA00022833"/>
    </source>
</evidence>
<keyword evidence="5" id="KW-0597">Phosphoprotein</keyword>
<name>M7BL72_CHEMY</name>
<evidence type="ECO:0000256" key="11">
    <source>
        <dbReference type="ARBA" id="ARBA00023242"/>
    </source>
</evidence>
<feature type="active site" evidence="14">
    <location>
        <position position="558"/>
    </location>
</feature>
<comment type="cofactor">
    <cofactor evidence="15">
        <name>Zn(2+)</name>
        <dbReference type="ChEBI" id="CHEBI:29105"/>
    </cofactor>
    <text evidence="15">Binds 2 Zn(2+) ions per subunit.</text>
</comment>
<comment type="subcellular location">
    <subcellularLocation>
        <location evidence="2">Cytoplasm</location>
        <location evidence="2">Cytoskeleton</location>
        <location evidence="2">Spindle</location>
    </subcellularLocation>
    <subcellularLocation>
        <location evidence="1">Nucleus</location>
    </subcellularLocation>
</comment>
<dbReference type="PANTHER" id="PTHR12281">
    <property type="entry name" value="RP42 RELATED"/>
    <property type="match status" value="1"/>
</dbReference>
<dbReference type="AlphaFoldDB" id="M7BL72"/>
<dbReference type="GO" id="GO:0008270">
    <property type="term" value="F:zinc ion binding"/>
    <property type="evidence" value="ECO:0007669"/>
    <property type="project" value="InterPro"/>
</dbReference>
<evidence type="ECO:0000256" key="3">
    <source>
        <dbReference type="ARBA" id="ARBA00010370"/>
    </source>
</evidence>
<evidence type="ECO:0000256" key="13">
    <source>
        <dbReference type="ARBA" id="ARBA00046585"/>
    </source>
</evidence>
<protein>
    <recommendedName>
        <fullName evidence="16">DCN1-like protein</fullName>
    </recommendedName>
    <alternativeName>
        <fullName evidence="16">Defective in cullin neddylation protein 1-like protein</fullName>
    </alternativeName>
</protein>
<dbReference type="GO" id="GO:0004222">
    <property type="term" value="F:metalloendopeptidase activity"/>
    <property type="evidence" value="ECO:0007669"/>
    <property type="project" value="InterPro"/>
</dbReference>
<keyword evidence="6" id="KW-0645">Protease</keyword>
<dbReference type="GO" id="GO:0031012">
    <property type="term" value="C:extracellular matrix"/>
    <property type="evidence" value="ECO:0007669"/>
    <property type="project" value="InterPro"/>
</dbReference>
<evidence type="ECO:0000256" key="1">
    <source>
        <dbReference type="ARBA" id="ARBA00004123"/>
    </source>
</evidence>
<sequence>MCIFISYCRSQASGKVISGEEHFSSKKCLAWFYEYAGPDEVVGPEGMEKFCEDIGVEPENIIMLVLAWKLEAESMGFFTKEEWLKGMTSLQCDCTEKLQSKFDFLRSQLNDISSFKNIYRYAFDFARDKDQRSLDIDTAKSMLALLLGRTWPLFSVFYQYLEQSKYRVMNKDQWYNVLEFSRTVHADLSNYDEDGAWNKLSNRSGQPDILRRTGLAALAMEDRKRVCSQKKVKQYMQYCCVVALRGSPSIPDEHLSQIKRRKKRTQDDMFSEILQASAALDREQKAWRGNTADCTEDRAARRKAQEKEKMLQTVMDLQVQQSWGCLPLQSKENSIIAPSNDPTLSIPHSIRGPHTLTTPPQGTVRTSTASHTLICGSHGQCKCNLNGHECSFPSKVLFHKCIKLLLLTCTEFLKYFHYSVKFYRLENKSSSLDPQICCRMPSGSENTCLPVIVQCDTIHRISDKQNNNHKMYSKQHKINRYTKHHTIPNSPQTAGPVCTAAVLPEASVEDALPALGKACVVKPVQPTSTGKQLSFGTTDIMISFGTKAFNLFTVAAHEIGRALGLDHSSNPEAVMYPLYTYTGTRDFGFPEDDLEGIQALYDIVRKLTSISEEAHVIFAVSVMSA</sequence>
<dbReference type="SMART" id="SM00235">
    <property type="entry name" value="ZnMc"/>
    <property type="match status" value="1"/>
</dbReference>
<dbReference type="PRINTS" id="PR00138">
    <property type="entry name" value="MATRIXIN"/>
</dbReference>
<keyword evidence="10" id="KW-0206">Cytoskeleton</keyword>
<dbReference type="InterPro" id="IPR001818">
    <property type="entry name" value="Pept_M10_metallopeptidase"/>
</dbReference>
<evidence type="ECO:0000256" key="14">
    <source>
        <dbReference type="PIRSR" id="PIRSR621190-1"/>
    </source>
</evidence>
<evidence type="ECO:0000256" key="12">
    <source>
        <dbReference type="ARBA" id="ARBA00046111"/>
    </source>
</evidence>
<reference evidence="19" key="1">
    <citation type="journal article" date="2013" name="Nat. Genet.">
        <title>The draft genomes of soft-shell turtle and green sea turtle yield insights into the development and evolution of the turtle-specific body plan.</title>
        <authorList>
            <person name="Wang Z."/>
            <person name="Pascual-Anaya J."/>
            <person name="Zadissa A."/>
            <person name="Li W."/>
            <person name="Niimura Y."/>
            <person name="Huang Z."/>
            <person name="Li C."/>
            <person name="White S."/>
            <person name="Xiong Z."/>
            <person name="Fang D."/>
            <person name="Wang B."/>
            <person name="Ming Y."/>
            <person name="Chen Y."/>
            <person name="Zheng Y."/>
            <person name="Kuraku S."/>
            <person name="Pignatelli M."/>
            <person name="Herrero J."/>
            <person name="Beal K."/>
            <person name="Nozawa M."/>
            <person name="Li Q."/>
            <person name="Wang J."/>
            <person name="Zhang H."/>
            <person name="Yu L."/>
            <person name="Shigenobu S."/>
            <person name="Wang J."/>
            <person name="Liu J."/>
            <person name="Flicek P."/>
            <person name="Searle S."/>
            <person name="Wang J."/>
            <person name="Kuratani S."/>
            <person name="Yin Y."/>
            <person name="Aken B."/>
            <person name="Zhang G."/>
            <person name="Irie N."/>
        </authorList>
    </citation>
    <scope>NUCLEOTIDE SEQUENCE [LARGE SCALE GENOMIC DNA]</scope>
</reference>